<feature type="region of interest" description="Disordered" evidence="1">
    <location>
        <begin position="124"/>
        <end position="148"/>
    </location>
</feature>
<evidence type="ECO:0000313" key="2">
    <source>
        <dbReference type="EMBL" id="KAJ7382573.1"/>
    </source>
</evidence>
<gene>
    <name evidence="2" type="ORF">OS493_034209</name>
</gene>
<sequence length="148" mass="17030">MSKLAFAALKKHRSIQTSKGRNTKSATSNCNYKDENLFHRECGLSVTGERVQLLPLPTKTTTRHLNTEHGNIGDERAIVLELYKEERESGLSNDESEVVRWSRSFVKRLKAPVMTPYRLTKQAPVMTPDRLTKQVREEKSRMFAEHTE</sequence>
<proteinExistence type="predicted"/>
<name>A0A9X0D1T0_9CNID</name>
<protein>
    <submittedName>
        <fullName evidence="2">Uncharacterized protein</fullName>
    </submittedName>
</protein>
<dbReference type="EMBL" id="MU825920">
    <property type="protein sequence ID" value="KAJ7382573.1"/>
    <property type="molecule type" value="Genomic_DNA"/>
</dbReference>
<feature type="compositionally biased region" description="Basic and acidic residues" evidence="1">
    <location>
        <begin position="130"/>
        <end position="148"/>
    </location>
</feature>
<evidence type="ECO:0000256" key="1">
    <source>
        <dbReference type="SAM" id="MobiDB-lite"/>
    </source>
</evidence>
<keyword evidence="3" id="KW-1185">Reference proteome</keyword>
<comment type="caution">
    <text evidence="2">The sequence shown here is derived from an EMBL/GenBank/DDBJ whole genome shotgun (WGS) entry which is preliminary data.</text>
</comment>
<dbReference type="Proteomes" id="UP001163046">
    <property type="component" value="Unassembled WGS sequence"/>
</dbReference>
<accession>A0A9X0D1T0</accession>
<dbReference type="AlphaFoldDB" id="A0A9X0D1T0"/>
<evidence type="ECO:0000313" key="3">
    <source>
        <dbReference type="Proteomes" id="UP001163046"/>
    </source>
</evidence>
<reference evidence="2" key="1">
    <citation type="submission" date="2023-01" db="EMBL/GenBank/DDBJ databases">
        <title>Genome assembly of the deep-sea coral Lophelia pertusa.</title>
        <authorList>
            <person name="Herrera S."/>
            <person name="Cordes E."/>
        </authorList>
    </citation>
    <scope>NUCLEOTIDE SEQUENCE</scope>
    <source>
        <strain evidence="2">USNM1676648</strain>
        <tissue evidence="2">Polyp</tissue>
    </source>
</reference>
<organism evidence="2 3">
    <name type="scientific">Desmophyllum pertusum</name>
    <dbReference type="NCBI Taxonomy" id="174260"/>
    <lineage>
        <taxon>Eukaryota</taxon>
        <taxon>Metazoa</taxon>
        <taxon>Cnidaria</taxon>
        <taxon>Anthozoa</taxon>
        <taxon>Hexacorallia</taxon>
        <taxon>Scleractinia</taxon>
        <taxon>Caryophylliina</taxon>
        <taxon>Caryophylliidae</taxon>
        <taxon>Desmophyllum</taxon>
    </lineage>
</organism>